<keyword evidence="2" id="KW-1185">Reference proteome</keyword>
<name>A0A371CSI1_9APHY</name>
<reference evidence="1 2" key="1">
    <citation type="journal article" date="2018" name="Biotechnol. Biofuels">
        <title>Integrative visual omics of the white-rot fungus Polyporus brumalis exposes the biotechnological potential of its oxidative enzymes for delignifying raw plant biomass.</title>
        <authorList>
            <person name="Miyauchi S."/>
            <person name="Rancon A."/>
            <person name="Drula E."/>
            <person name="Hage H."/>
            <person name="Chaduli D."/>
            <person name="Favel A."/>
            <person name="Grisel S."/>
            <person name="Henrissat B."/>
            <person name="Herpoel-Gimbert I."/>
            <person name="Ruiz-Duenas F.J."/>
            <person name="Chevret D."/>
            <person name="Hainaut M."/>
            <person name="Lin J."/>
            <person name="Wang M."/>
            <person name="Pangilinan J."/>
            <person name="Lipzen A."/>
            <person name="Lesage-Meessen L."/>
            <person name="Navarro D."/>
            <person name="Riley R."/>
            <person name="Grigoriev I.V."/>
            <person name="Zhou S."/>
            <person name="Raouche S."/>
            <person name="Rosso M.N."/>
        </authorList>
    </citation>
    <scope>NUCLEOTIDE SEQUENCE [LARGE SCALE GENOMIC DNA]</scope>
    <source>
        <strain evidence="1 2">BRFM 1820</strain>
    </source>
</reference>
<accession>A0A371CSI1</accession>
<dbReference type="Proteomes" id="UP000256964">
    <property type="component" value="Unassembled WGS sequence"/>
</dbReference>
<evidence type="ECO:0000313" key="1">
    <source>
        <dbReference type="EMBL" id="RDX43255.1"/>
    </source>
</evidence>
<protein>
    <submittedName>
        <fullName evidence="1">Uncharacterized protein</fullName>
    </submittedName>
</protein>
<proteinExistence type="predicted"/>
<dbReference type="EMBL" id="KZ857468">
    <property type="protein sequence ID" value="RDX43255.1"/>
    <property type="molecule type" value="Genomic_DNA"/>
</dbReference>
<organism evidence="1 2">
    <name type="scientific">Lentinus brumalis</name>
    <dbReference type="NCBI Taxonomy" id="2498619"/>
    <lineage>
        <taxon>Eukaryota</taxon>
        <taxon>Fungi</taxon>
        <taxon>Dikarya</taxon>
        <taxon>Basidiomycota</taxon>
        <taxon>Agaricomycotina</taxon>
        <taxon>Agaricomycetes</taxon>
        <taxon>Polyporales</taxon>
        <taxon>Polyporaceae</taxon>
        <taxon>Lentinus</taxon>
    </lineage>
</organism>
<dbReference type="AlphaFoldDB" id="A0A371CSI1"/>
<evidence type="ECO:0000313" key="2">
    <source>
        <dbReference type="Proteomes" id="UP000256964"/>
    </source>
</evidence>
<sequence>MSNSLTPTSASAATRKVYLRTAVVVLPRCHARLRSSVTQCGSCARGKTVVLRQRYRPRHLSSAGRQTSVAPLATSSAVLRQLAHHCSDAAWSPTLIFRRQTDVCRTPRDIFCALRRLSHSRRIAVLNPTHVFRRQTDVCRTPPDARFVSPVKLL</sequence>
<gene>
    <name evidence="1" type="ORF">OH76DRAFT_1234773</name>
</gene>